<evidence type="ECO:0000313" key="3">
    <source>
        <dbReference type="Proteomes" id="UP000321750"/>
    </source>
</evidence>
<evidence type="ECO:0000313" key="2">
    <source>
        <dbReference type="EMBL" id="GEP09210.1"/>
    </source>
</evidence>
<gene>
    <name evidence="2" type="ORF">MGN01_10550</name>
</gene>
<keyword evidence="3" id="KW-1185">Reference proteome</keyword>
<organism evidence="2 3">
    <name type="scientific">Methylobacterium gnaphalii</name>
    <dbReference type="NCBI Taxonomy" id="1010610"/>
    <lineage>
        <taxon>Bacteria</taxon>
        <taxon>Pseudomonadati</taxon>
        <taxon>Pseudomonadota</taxon>
        <taxon>Alphaproteobacteria</taxon>
        <taxon>Hyphomicrobiales</taxon>
        <taxon>Methylobacteriaceae</taxon>
        <taxon>Methylobacterium</taxon>
    </lineage>
</organism>
<dbReference type="Proteomes" id="UP000321750">
    <property type="component" value="Unassembled WGS sequence"/>
</dbReference>
<reference evidence="2 3" key="1">
    <citation type="submission" date="2019-07" db="EMBL/GenBank/DDBJ databases">
        <title>Whole genome shotgun sequence of Methylobacterium gnaphalii NBRC 107716.</title>
        <authorList>
            <person name="Hosoyama A."/>
            <person name="Uohara A."/>
            <person name="Ohji S."/>
            <person name="Ichikawa N."/>
        </authorList>
    </citation>
    <scope>NUCLEOTIDE SEQUENCE [LARGE SCALE GENOMIC DNA]</scope>
    <source>
        <strain evidence="2 3">NBRC 107716</strain>
    </source>
</reference>
<dbReference type="AlphaFoldDB" id="A0A512JGX0"/>
<protein>
    <submittedName>
        <fullName evidence="2">Uncharacterized protein</fullName>
    </submittedName>
</protein>
<evidence type="ECO:0000256" key="1">
    <source>
        <dbReference type="SAM" id="MobiDB-lite"/>
    </source>
</evidence>
<sequence>MALLAVSLGGCNSGLGNIIGGTGGVMPETEVGPPPSLRDSIKGAPQRTSVAVDDDGNPISTAPGRPLSLPKNAKGDTRTADAGPRRIRRDEIEGADTGGRGGSNGMTPSLTPSGGIGMGGKF</sequence>
<comment type="caution">
    <text evidence="2">The sequence shown here is derived from an EMBL/GenBank/DDBJ whole genome shotgun (WGS) entry which is preliminary data.</text>
</comment>
<name>A0A512JGX0_9HYPH</name>
<feature type="region of interest" description="Disordered" evidence="1">
    <location>
        <begin position="26"/>
        <end position="122"/>
    </location>
</feature>
<proteinExistence type="predicted"/>
<accession>A0A512JGX0</accession>
<dbReference type="EMBL" id="BJZV01000004">
    <property type="protein sequence ID" value="GEP09210.1"/>
    <property type="molecule type" value="Genomic_DNA"/>
</dbReference>